<feature type="domain" description="PDZ" evidence="6">
    <location>
        <begin position="429"/>
        <end position="504"/>
    </location>
</feature>
<feature type="domain" description="PDZ" evidence="6">
    <location>
        <begin position="187"/>
        <end position="261"/>
    </location>
</feature>
<dbReference type="GO" id="GO:0035091">
    <property type="term" value="F:phosphatidylinositol binding"/>
    <property type="evidence" value="ECO:0007669"/>
    <property type="project" value="TreeGrafter"/>
</dbReference>
<evidence type="ECO:0000256" key="2">
    <source>
        <dbReference type="ARBA" id="ARBA00022618"/>
    </source>
</evidence>
<dbReference type="EMBL" id="MF780957">
    <property type="protein sequence ID" value="AVM85881.1"/>
    <property type="molecule type" value="mRNA"/>
</dbReference>
<dbReference type="GO" id="GO:0030010">
    <property type="term" value="P:establishment of cell polarity"/>
    <property type="evidence" value="ECO:0007669"/>
    <property type="project" value="TreeGrafter"/>
</dbReference>
<feature type="compositionally biased region" description="Basic residues" evidence="5">
    <location>
        <begin position="892"/>
        <end position="901"/>
    </location>
</feature>
<feature type="compositionally biased region" description="Low complexity" evidence="5">
    <location>
        <begin position="91"/>
        <end position="101"/>
    </location>
</feature>
<feature type="domain" description="PDZ" evidence="6">
    <location>
        <begin position="313"/>
        <end position="400"/>
    </location>
</feature>
<proteinExistence type="evidence at transcript level"/>
<feature type="compositionally biased region" description="Polar residues" evidence="5">
    <location>
        <begin position="589"/>
        <end position="601"/>
    </location>
</feature>
<evidence type="ECO:0000256" key="3">
    <source>
        <dbReference type="ARBA" id="ARBA00022737"/>
    </source>
</evidence>
<feature type="compositionally biased region" description="Basic and acidic residues" evidence="5">
    <location>
        <begin position="677"/>
        <end position="689"/>
    </location>
</feature>
<dbReference type="GO" id="GO:0051660">
    <property type="term" value="P:establishment of centrosome localization"/>
    <property type="evidence" value="ECO:0007669"/>
    <property type="project" value="TreeGrafter"/>
</dbReference>
<feature type="compositionally biased region" description="Low complexity" evidence="5">
    <location>
        <begin position="797"/>
        <end position="809"/>
    </location>
</feature>
<name>A0A2P1GIT2_OSCLO</name>
<dbReference type="GO" id="GO:0000226">
    <property type="term" value="P:microtubule cytoskeleton organization"/>
    <property type="evidence" value="ECO:0007669"/>
    <property type="project" value="TreeGrafter"/>
</dbReference>
<dbReference type="GO" id="GO:0051301">
    <property type="term" value="P:cell division"/>
    <property type="evidence" value="ECO:0007669"/>
    <property type="project" value="UniProtKB-KW"/>
</dbReference>
<organism evidence="7">
    <name type="scientific">Oscarella lobularis</name>
    <name type="common">Bubble oscar sponge</name>
    <name type="synonym">Halisarca lobularis</name>
    <dbReference type="NCBI Taxonomy" id="121494"/>
    <lineage>
        <taxon>Eukaryota</taxon>
        <taxon>Metazoa</taxon>
        <taxon>Porifera</taxon>
        <taxon>Homoscleromorpha</taxon>
        <taxon>Homosclerophorida</taxon>
        <taxon>Oscarellidae</taxon>
        <taxon>Oscarella</taxon>
    </lineage>
</organism>
<feature type="compositionally biased region" description="Low complexity" evidence="5">
    <location>
        <begin position="826"/>
        <end position="853"/>
    </location>
</feature>
<dbReference type="GO" id="GO:0045197">
    <property type="term" value="P:establishment or maintenance of epithelial cell apical/basal polarity"/>
    <property type="evidence" value="ECO:0007669"/>
    <property type="project" value="TreeGrafter"/>
</dbReference>
<dbReference type="PANTHER" id="PTHR16484">
    <property type="entry name" value="PARTITIONING DEFECTIVE 3 RELATED"/>
    <property type="match status" value="1"/>
</dbReference>
<evidence type="ECO:0000313" key="7">
    <source>
        <dbReference type="EMBL" id="AVM85881.1"/>
    </source>
</evidence>
<dbReference type="Gene3D" id="2.30.42.10">
    <property type="match status" value="3"/>
</dbReference>
<dbReference type="AlphaFoldDB" id="A0A2P1GIT2"/>
<feature type="region of interest" description="Disordered" evidence="5">
    <location>
        <begin position="561"/>
        <end position="1023"/>
    </location>
</feature>
<feature type="compositionally biased region" description="Low complexity" evidence="5">
    <location>
        <begin position="690"/>
        <end position="699"/>
    </location>
</feature>
<evidence type="ECO:0000259" key="6">
    <source>
        <dbReference type="PROSITE" id="PS50106"/>
    </source>
</evidence>
<feature type="compositionally biased region" description="Basic residues" evidence="5">
    <location>
        <begin position="571"/>
        <end position="581"/>
    </location>
</feature>
<evidence type="ECO:0000256" key="5">
    <source>
        <dbReference type="SAM" id="MobiDB-lite"/>
    </source>
</evidence>
<dbReference type="GO" id="GO:0008104">
    <property type="term" value="P:intracellular protein localization"/>
    <property type="evidence" value="ECO:0007669"/>
    <property type="project" value="TreeGrafter"/>
</dbReference>
<dbReference type="GO" id="GO:0005912">
    <property type="term" value="C:adherens junction"/>
    <property type="evidence" value="ECO:0007669"/>
    <property type="project" value="TreeGrafter"/>
</dbReference>
<keyword evidence="3" id="KW-0677">Repeat</keyword>
<dbReference type="GO" id="GO:0005938">
    <property type="term" value="C:cell cortex"/>
    <property type="evidence" value="ECO:0007669"/>
    <property type="project" value="TreeGrafter"/>
</dbReference>
<dbReference type="PROSITE" id="PS50106">
    <property type="entry name" value="PDZ"/>
    <property type="match status" value="3"/>
</dbReference>
<keyword evidence="2" id="KW-0132">Cell division</keyword>
<dbReference type="GO" id="GO:0043296">
    <property type="term" value="C:apical junction complex"/>
    <property type="evidence" value="ECO:0007669"/>
    <property type="project" value="TreeGrafter"/>
</dbReference>
<dbReference type="PANTHER" id="PTHR16484:SF17">
    <property type="entry name" value="BAZOOKA, ISOFORM B"/>
    <property type="match status" value="1"/>
</dbReference>
<dbReference type="GO" id="GO:0016324">
    <property type="term" value="C:apical plasma membrane"/>
    <property type="evidence" value="ECO:0007669"/>
    <property type="project" value="TreeGrafter"/>
</dbReference>
<feature type="compositionally biased region" description="Basic and acidic residues" evidence="5">
    <location>
        <begin position="713"/>
        <end position="735"/>
    </location>
</feature>
<dbReference type="Gene3D" id="3.10.20.90">
    <property type="entry name" value="Phosphatidylinositol 3-kinase Catalytic Subunit, Chain A, domain 1"/>
    <property type="match status" value="1"/>
</dbReference>
<comment type="similarity">
    <text evidence="1">Belongs to the PAR3 family.</text>
</comment>
<dbReference type="GO" id="GO:0007155">
    <property type="term" value="P:cell adhesion"/>
    <property type="evidence" value="ECO:0007669"/>
    <property type="project" value="TreeGrafter"/>
</dbReference>
<dbReference type="SUPFAM" id="SSF50156">
    <property type="entry name" value="PDZ domain-like"/>
    <property type="match status" value="3"/>
</dbReference>
<feature type="compositionally biased region" description="Basic and acidic residues" evidence="5">
    <location>
        <begin position="782"/>
        <end position="796"/>
    </location>
</feature>
<keyword evidence="4" id="KW-0131">Cell cycle</keyword>
<dbReference type="InterPro" id="IPR052213">
    <property type="entry name" value="PAR3"/>
</dbReference>
<dbReference type="Pfam" id="PF00595">
    <property type="entry name" value="PDZ"/>
    <property type="match status" value="2"/>
</dbReference>
<dbReference type="InterPro" id="IPR036034">
    <property type="entry name" value="PDZ_sf"/>
</dbReference>
<dbReference type="Pfam" id="PF12053">
    <property type="entry name" value="Par3_HAL_N_term"/>
    <property type="match status" value="1"/>
</dbReference>
<protein>
    <submittedName>
        <fullName evidence="7">PAR3</fullName>
    </submittedName>
</protein>
<feature type="compositionally biased region" description="Polar residues" evidence="5">
    <location>
        <begin position="742"/>
        <end position="752"/>
    </location>
</feature>
<feature type="region of interest" description="Disordered" evidence="5">
    <location>
        <begin position="84"/>
        <end position="120"/>
    </location>
</feature>
<evidence type="ECO:0000256" key="1">
    <source>
        <dbReference type="ARBA" id="ARBA00005358"/>
    </source>
</evidence>
<dbReference type="InterPro" id="IPR021922">
    <property type="entry name" value="Par3/HAL_N"/>
</dbReference>
<reference evidence="7" key="1">
    <citation type="submission" date="2017-08" db="EMBL/GenBank/DDBJ databases">
        <title>New genomic data challenges the traditional vision of epithelium evolution in sponges and ctenophores.</title>
        <authorList>
            <person name="Belahbib H."/>
            <person name="Renard E."/>
            <person name="Santini S."/>
            <person name="Jourda C."/>
            <person name="Claverie J.-M."/>
            <person name="Borchiellini C."/>
            <person name="Le Bivic A."/>
        </authorList>
    </citation>
    <scope>NUCLEOTIDE SEQUENCE</scope>
    <source>
        <strain evidence="7">ID6</strain>
    </source>
</reference>
<accession>A0A2P1GIT2</accession>
<feature type="compositionally biased region" description="Acidic residues" evidence="5">
    <location>
        <begin position="999"/>
        <end position="1016"/>
    </location>
</feature>
<dbReference type="InterPro" id="IPR001478">
    <property type="entry name" value="PDZ"/>
</dbReference>
<dbReference type="SMART" id="SM00228">
    <property type="entry name" value="PDZ"/>
    <property type="match status" value="3"/>
</dbReference>
<evidence type="ECO:0000256" key="4">
    <source>
        <dbReference type="ARBA" id="ARBA00023306"/>
    </source>
</evidence>
<sequence>MKVTVCFDSVKVIVPCGGGDVPVKELIARAVLRYKKAVGKASDERVVVKTLQTAEDDAILDPDDLVSDVADDRDKLIAVFEEVSHRAGDGTSESSNESSTNPTKAIEKESSLGERPPSDGAAVLEEEDDAVAPLPPPESPTKSDAGNFARVGVRQSTMQPSPSLINRWMDETEEAKCHASSGDDVRVVDIKKLGDMLGIRAHGYKSSGGKDMGIFVQEIDKAKCKTLGDEPLLVTDRIVKINGKPVGDLSNKEALEVLAETSRNFIQIQLGVVRTSSRQPGNKETQPLPLPKEAASILDPVVSNTRELGKILTIELEKDSRGLGFTVTSRDVTTGNESERPLYVKNITLGGVALKDGRLQAGDRLLYVNGVAMTGKSQVEAVNILRSTQGRVRIKVSRQEPLIDIDDTISEAGSVLSRHNRPSQTLHFNIPLNLSGSNSLGISVKGKTSTHSAAHAAAKDDSVSDDGRLMPNDQILSINGENLEGKSNASAMECLRTAMQSAAMKDHIDLIVKRKIDHVSSSTSQSLAGSTRKLSELGLVESPIDVGSDSEFVLQRAAATAARNRLDSPRSRPKSAGHRLKTSPLVPHRTTTTSTTAQNPVINYPGDHENEEKVLRKRMRPGDPNEETAVEKDGGGGGGGGDEGEEVESPFQRDAVGRLSMSERRKTALDPSNSKVYQERQQKMAERGSGRSSRSSGRSVGKGTKQFVSNRVGEGRLIRSSSDEVLRKASSREDDVPIDQIPRSQTGLSLSKSLGEENPPNDDDDEEALRRQGRDCNYSFRRAVDHSFDDKAKAKVPEQQQQQQPQAVASPRKVTTPKKQPPKGVSPSWSDTPSPSFSSHDQSPVSPSQVPVLPRKHAPPARPINPESPDFDTPARRKKKKKFFKGLFRFGKSSKHSRSRMTKSPPANMGSTIPDHVGMRPRSGSLGSNENILEETKKEGTPRVMRRIAASEFNVRQRMYDSGDEGMGEERRSEGRPTPPLAHRHSMAVLPNHHRDNNNEEEEEEGEEEYDEEEVTFSESVQV</sequence>